<evidence type="ECO:0000256" key="2">
    <source>
        <dbReference type="ARBA" id="ARBA00005262"/>
    </source>
</evidence>
<dbReference type="PANTHER" id="PTHR43663">
    <property type="entry name" value="CHROMATE TRANSPORT PROTEIN-RELATED"/>
    <property type="match status" value="1"/>
</dbReference>
<dbReference type="GO" id="GO:0015109">
    <property type="term" value="F:chromate transmembrane transporter activity"/>
    <property type="evidence" value="ECO:0007669"/>
    <property type="project" value="InterPro"/>
</dbReference>
<keyword evidence="6 7" id="KW-0472">Membrane</keyword>
<keyword evidence="9" id="KW-1185">Reference proteome</keyword>
<proteinExistence type="inferred from homology"/>
<reference evidence="8 9" key="1">
    <citation type="submission" date="2019-03" db="EMBL/GenBank/DDBJ databases">
        <title>Genomic Encyclopedia of Type Strains, Phase IV (KMG-IV): sequencing the most valuable type-strain genomes for metagenomic binning, comparative biology and taxonomic classification.</title>
        <authorList>
            <person name="Goeker M."/>
        </authorList>
    </citation>
    <scope>NUCLEOTIDE SEQUENCE [LARGE SCALE GENOMIC DNA]</scope>
    <source>
        <strain evidence="8 9">DSM 25964</strain>
    </source>
</reference>
<keyword evidence="4 7" id="KW-0812">Transmembrane</keyword>
<organism evidence="8 9">
    <name type="scientific">Aminivibrio pyruvatiphilus</name>
    <dbReference type="NCBI Taxonomy" id="1005740"/>
    <lineage>
        <taxon>Bacteria</taxon>
        <taxon>Thermotogati</taxon>
        <taxon>Synergistota</taxon>
        <taxon>Synergistia</taxon>
        <taxon>Synergistales</taxon>
        <taxon>Aminobacteriaceae</taxon>
        <taxon>Aminivibrio</taxon>
    </lineage>
</organism>
<dbReference type="AlphaFoldDB" id="A0A4R8M409"/>
<dbReference type="OrthoDB" id="4272at2"/>
<comment type="caution">
    <text evidence="8">The sequence shown here is derived from an EMBL/GenBank/DDBJ whole genome shotgun (WGS) entry which is preliminary data.</text>
</comment>
<dbReference type="InterPro" id="IPR052518">
    <property type="entry name" value="CHR_Transporter"/>
</dbReference>
<comment type="subcellular location">
    <subcellularLocation>
        <location evidence="1">Cell membrane</location>
        <topology evidence="1">Multi-pass membrane protein</topology>
    </subcellularLocation>
</comment>
<evidence type="ECO:0000256" key="7">
    <source>
        <dbReference type="SAM" id="Phobius"/>
    </source>
</evidence>
<dbReference type="Pfam" id="PF02417">
    <property type="entry name" value="Chromate_transp"/>
    <property type="match status" value="1"/>
</dbReference>
<dbReference type="InterPro" id="IPR003370">
    <property type="entry name" value="Chromate_transpt"/>
</dbReference>
<dbReference type="GO" id="GO:0005886">
    <property type="term" value="C:plasma membrane"/>
    <property type="evidence" value="ECO:0007669"/>
    <property type="project" value="UniProtKB-SubCell"/>
</dbReference>
<evidence type="ECO:0000313" key="8">
    <source>
        <dbReference type="EMBL" id="TDY59920.1"/>
    </source>
</evidence>
<feature type="transmembrane region" description="Helical" evidence="7">
    <location>
        <begin position="73"/>
        <end position="94"/>
    </location>
</feature>
<dbReference type="RefSeq" id="WP_133957764.1">
    <property type="nucleotide sequence ID" value="NZ_SORI01000010.1"/>
</dbReference>
<dbReference type="EMBL" id="SORI01000010">
    <property type="protein sequence ID" value="TDY59920.1"/>
    <property type="molecule type" value="Genomic_DNA"/>
</dbReference>
<evidence type="ECO:0000256" key="3">
    <source>
        <dbReference type="ARBA" id="ARBA00022475"/>
    </source>
</evidence>
<name>A0A4R8M409_9BACT</name>
<feature type="transmembrane region" description="Helical" evidence="7">
    <location>
        <begin position="7"/>
        <end position="27"/>
    </location>
</feature>
<evidence type="ECO:0000256" key="4">
    <source>
        <dbReference type="ARBA" id="ARBA00022692"/>
    </source>
</evidence>
<sequence>MSLARVFLLFLRLGAFTFGGGIVMMGLLERELRETDRFAPGEIMDMMIFATAFPGPIAVNLALLAGRKLAGKAGAIVAVAGTVLPPFLTILFLAKVLLLFLNTPSVRAFFLGAACAVAVIIGGVVYDMTRISFSGGWKDMVVFALVSAVLLGFGLHPFIALGAGAALRLALGDGKPE</sequence>
<accession>A0A4R8M409</accession>
<evidence type="ECO:0000256" key="6">
    <source>
        <dbReference type="ARBA" id="ARBA00023136"/>
    </source>
</evidence>
<evidence type="ECO:0000256" key="1">
    <source>
        <dbReference type="ARBA" id="ARBA00004651"/>
    </source>
</evidence>
<comment type="similarity">
    <text evidence="2">Belongs to the chromate ion transporter (CHR) (TC 2.A.51) family.</text>
</comment>
<feature type="transmembrane region" description="Helical" evidence="7">
    <location>
        <begin position="140"/>
        <end position="167"/>
    </location>
</feature>
<keyword evidence="3" id="KW-1003">Cell membrane</keyword>
<dbReference type="PANTHER" id="PTHR43663:SF2">
    <property type="entry name" value="CHROMATE TRANSPORT PROTEIN-RELATED"/>
    <property type="match status" value="1"/>
</dbReference>
<keyword evidence="5 7" id="KW-1133">Transmembrane helix</keyword>
<protein>
    <submittedName>
        <fullName evidence="8">Chromate transporter</fullName>
    </submittedName>
</protein>
<gene>
    <name evidence="8" type="ORF">C8D99_11047</name>
</gene>
<feature type="transmembrane region" description="Helical" evidence="7">
    <location>
        <begin position="106"/>
        <end position="128"/>
    </location>
</feature>
<feature type="transmembrane region" description="Helical" evidence="7">
    <location>
        <begin position="47"/>
        <end position="66"/>
    </location>
</feature>
<evidence type="ECO:0000313" key="9">
    <source>
        <dbReference type="Proteomes" id="UP000295066"/>
    </source>
</evidence>
<dbReference type="Proteomes" id="UP000295066">
    <property type="component" value="Unassembled WGS sequence"/>
</dbReference>
<evidence type="ECO:0000256" key="5">
    <source>
        <dbReference type="ARBA" id="ARBA00022989"/>
    </source>
</evidence>